<feature type="domain" description="HTH luxR-type" evidence="4">
    <location>
        <begin position="149"/>
        <end position="214"/>
    </location>
</feature>
<dbReference type="Gene3D" id="3.40.50.2300">
    <property type="match status" value="1"/>
</dbReference>
<feature type="domain" description="Response regulatory" evidence="5">
    <location>
        <begin position="5"/>
        <end position="122"/>
    </location>
</feature>
<dbReference type="SUPFAM" id="SSF46894">
    <property type="entry name" value="C-terminal effector domain of the bipartite response regulators"/>
    <property type="match status" value="1"/>
</dbReference>
<dbReference type="GO" id="GO:0006355">
    <property type="term" value="P:regulation of DNA-templated transcription"/>
    <property type="evidence" value="ECO:0007669"/>
    <property type="project" value="InterPro"/>
</dbReference>
<dbReference type="RefSeq" id="WP_044224011.1">
    <property type="nucleotide sequence ID" value="NZ_JRYR02000001.1"/>
</dbReference>
<dbReference type="InterPro" id="IPR001789">
    <property type="entry name" value="Sig_transdc_resp-reg_receiver"/>
</dbReference>
<dbReference type="InterPro" id="IPR016032">
    <property type="entry name" value="Sig_transdc_resp-reg_C-effctor"/>
</dbReference>
<dbReference type="PROSITE" id="PS50110">
    <property type="entry name" value="RESPONSE_REGULATORY"/>
    <property type="match status" value="1"/>
</dbReference>
<dbReference type="OrthoDB" id="9797341at2"/>
<dbReference type="PANTHER" id="PTHR43214:SF37">
    <property type="entry name" value="TRANSCRIPTIONAL REGULATORY PROTEIN YDFI"/>
    <property type="match status" value="1"/>
</dbReference>
<dbReference type="AlphaFoldDB" id="A0A1S1Z1K6"/>
<dbReference type="GO" id="GO:0003677">
    <property type="term" value="F:DNA binding"/>
    <property type="evidence" value="ECO:0007669"/>
    <property type="project" value="UniProtKB-KW"/>
</dbReference>
<dbReference type="InterPro" id="IPR058245">
    <property type="entry name" value="NreC/VraR/RcsB-like_REC"/>
</dbReference>
<gene>
    <name evidence="6" type="ORF">NH26_12255</name>
</gene>
<organism evidence="6 7">
    <name type="scientific">Flammeovirga pacifica</name>
    <dbReference type="NCBI Taxonomy" id="915059"/>
    <lineage>
        <taxon>Bacteria</taxon>
        <taxon>Pseudomonadati</taxon>
        <taxon>Bacteroidota</taxon>
        <taxon>Cytophagia</taxon>
        <taxon>Cytophagales</taxon>
        <taxon>Flammeovirgaceae</taxon>
        <taxon>Flammeovirga</taxon>
    </lineage>
</organism>
<accession>A0A1S1Z1K6</accession>
<dbReference type="SUPFAM" id="SSF52172">
    <property type="entry name" value="CheY-like"/>
    <property type="match status" value="1"/>
</dbReference>
<dbReference type="Pfam" id="PF00196">
    <property type="entry name" value="GerE"/>
    <property type="match status" value="1"/>
</dbReference>
<dbReference type="EMBL" id="JRYR02000001">
    <property type="protein sequence ID" value="OHX67063.1"/>
    <property type="molecule type" value="Genomic_DNA"/>
</dbReference>
<dbReference type="PANTHER" id="PTHR43214">
    <property type="entry name" value="TWO-COMPONENT RESPONSE REGULATOR"/>
    <property type="match status" value="1"/>
</dbReference>
<keyword evidence="2 6" id="KW-0238">DNA-binding</keyword>
<name>A0A1S1Z1K6_FLAPC</name>
<evidence type="ECO:0000313" key="6">
    <source>
        <dbReference type="EMBL" id="OHX67063.1"/>
    </source>
</evidence>
<evidence type="ECO:0000313" key="7">
    <source>
        <dbReference type="Proteomes" id="UP000179797"/>
    </source>
</evidence>
<dbReference type="InterPro" id="IPR039420">
    <property type="entry name" value="WalR-like"/>
</dbReference>
<sequence>MEKIKLFLVDDHKMIREGLKNFLLDDSAFDIVGEAENGKECLQLLEQNQEVDILLTDVNMPEMDGLELVQNVKTKYPAIKIMALTMLGESQHIKKMLAEGAMGYLLKNCSEQELINGIKMVNSGGTYYSPGVTNAIINNIRKVKPQKSNVALEVALSERETEVLHLILKEKTNKEIAEELFISVRTVDAHKRNLLDKTGSKNLAGLILYAIDKELFDDI</sequence>
<proteinExistence type="predicted"/>
<feature type="modified residue" description="4-aspartylphosphate" evidence="3">
    <location>
        <position position="57"/>
    </location>
</feature>
<evidence type="ECO:0000256" key="2">
    <source>
        <dbReference type="ARBA" id="ARBA00023125"/>
    </source>
</evidence>
<dbReference type="GO" id="GO:0000160">
    <property type="term" value="P:phosphorelay signal transduction system"/>
    <property type="evidence" value="ECO:0007669"/>
    <property type="project" value="InterPro"/>
</dbReference>
<dbReference type="InterPro" id="IPR000792">
    <property type="entry name" value="Tscrpt_reg_LuxR_C"/>
</dbReference>
<dbReference type="SMART" id="SM00421">
    <property type="entry name" value="HTH_LUXR"/>
    <property type="match status" value="1"/>
</dbReference>
<evidence type="ECO:0000259" key="5">
    <source>
        <dbReference type="PROSITE" id="PS50110"/>
    </source>
</evidence>
<comment type="caution">
    <text evidence="6">The sequence shown here is derived from an EMBL/GenBank/DDBJ whole genome shotgun (WGS) entry which is preliminary data.</text>
</comment>
<dbReference type="CDD" id="cd06170">
    <property type="entry name" value="LuxR_C_like"/>
    <property type="match status" value="1"/>
</dbReference>
<protein>
    <submittedName>
        <fullName evidence="6">DNA-binding response regulator</fullName>
    </submittedName>
</protein>
<dbReference type="CDD" id="cd17535">
    <property type="entry name" value="REC_NarL-like"/>
    <property type="match status" value="1"/>
</dbReference>
<keyword evidence="7" id="KW-1185">Reference proteome</keyword>
<evidence type="ECO:0000259" key="4">
    <source>
        <dbReference type="PROSITE" id="PS50043"/>
    </source>
</evidence>
<evidence type="ECO:0000256" key="1">
    <source>
        <dbReference type="ARBA" id="ARBA00022553"/>
    </source>
</evidence>
<evidence type="ECO:0000256" key="3">
    <source>
        <dbReference type="PROSITE-ProRule" id="PRU00169"/>
    </source>
</evidence>
<dbReference type="PRINTS" id="PR00038">
    <property type="entry name" value="HTHLUXR"/>
</dbReference>
<dbReference type="InterPro" id="IPR011006">
    <property type="entry name" value="CheY-like_superfamily"/>
</dbReference>
<dbReference type="Proteomes" id="UP000179797">
    <property type="component" value="Unassembled WGS sequence"/>
</dbReference>
<keyword evidence="1 3" id="KW-0597">Phosphoprotein</keyword>
<dbReference type="PROSITE" id="PS50043">
    <property type="entry name" value="HTH_LUXR_2"/>
    <property type="match status" value="1"/>
</dbReference>
<dbReference type="SMART" id="SM00448">
    <property type="entry name" value="REC"/>
    <property type="match status" value="1"/>
</dbReference>
<dbReference type="STRING" id="915059.NH26_12255"/>
<dbReference type="Pfam" id="PF00072">
    <property type="entry name" value="Response_reg"/>
    <property type="match status" value="1"/>
</dbReference>
<reference evidence="6 7" key="1">
    <citation type="journal article" date="2012" name="Int. J. Syst. Evol. Microbiol.">
        <title>Flammeovirga pacifica sp. nov., isolated from deep-sea sediment.</title>
        <authorList>
            <person name="Xu H."/>
            <person name="Fu Y."/>
            <person name="Yang N."/>
            <person name="Ding Z."/>
            <person name="Lai Q."/>
            <person name="Zeng R."/>
        </authorList>
    </citation>
    <scope>NUCLEOTIDE SEQUENCE [LARGE SCALE GENOMIC DNA]</scope>
    <source>
        <strain evidence="7">DSM 24597 / LMG 26175 / WPAGA1</strain>
    </source>
</reference>